<dbReference type="EMBL" id="QYBA01000246">
    <property type="protein sequence ID" value="TKY91179.1"/>
    <property type="molecule type" value="Genomic_DNA"/>
</dbReference>
<evidence type="ECO:0000313" key="2">
    <source>
        <dbReference type="Proteomes" id="UP000315423"/>
    </source>
</evidence>
<protein>
    <submittedName>
        <fullName evidence="1">2-hydroxyglutaryl-CoA dehydratase</fullName>
    </submittedName>
</protein>
<accession>A0AC61S9N6</accession>
<name>A0AC61S9N6_9EURY</name>
<dbReference type="Proteomes" id="UP000315423">
    <property type="component" value="Unassembled WGS sequence"/>
</dbReference>
<comment type="caution">
    <text evidence="1">The sequence shown here is derived from an EMBL/GenBank/DDBJ whole genome shotgun (WGS) entry which is preliminary data.</text>
</comment>
<evidence type="ECO:0000313" key="1">
    <source>
        <dbReference type="EMBL" id="TKY91179.1"/>
    </source>
</evidence>
<organism evidence="1 2">
    <name type="scientific">Candidatus Methanomarinus sp</name>
    <dbReference type="NCBI Taxonomy" id="3386244"/>
    <lineage>
        <taxon>Archaea</taxon>
        <taxon>Methanobacteriati</taxon>
        <taxon>Methanobacteriota</taxon>
        <taxon>Stenosarchaea group</taxon>
        <taxon>Methanomicrobia</taxon>
        <taxon>Methanosarcinales</taxon>
        <taxon>ANME-2 cluster</taxon>
        <taxon>Candidatus Methanocomedenaceae</taxon>
        <taxon>Candidatus Methanomarinus</taxon>
    </lineage>
</organism>
<sequence length="238" mass="26017">MNIGLDVGSTTAKIVLLDKSKIIRSKVVSSHNWKELLDTNTDEHIIVSTGYFRRKVPHSAAITEITAASLGVRYYVPDAQVIVDIGGQDTKVIDLRNNRFMINDKCSAGTGAFLELAAHYFNIPIESLGKLHSRTQRSAQINNTCGVFAISEMISQLVAGYTIEEVIHGIHEAFAHRIAQMIPPTNQVVLIGGTVLNTGIVNSMETILDSTIVVPPEPQMINAIGAALYREIRSYSKS</sequence>
<gene>
    <name evidence="1" type="ORF">C5S46_07190</name>
</gene>
<proteinExistence type="predicted"/>
<reference evidence="1" key="1">
    <citation type="submission" date="2018-09" db="EMBL/GenBank/DDBJ databases">
        <title>A genomic encyclopedia of anaerobic methanotrophic archaea.</title>
        <authorList>
            <person name="Skennerton C.T."/>
            <person name="Chadwick G.L."/>
            <person name="Laso-Perez R."/>
            <person name="Leu A.O."/>
            <person name="Speth D.R."/>
            <person name="Yu H."/>
            <person name="Morgan-Lang C."/>
            <person name="Hatzenpichler R."/>
            <person name="Goudeau D."/>
            <person name="Malmstrom R."/>
            <person name="Woyke T."/>
            <person name="Hallam S."/>
            <person name="Tyson G.W."/>
            <person name="Wegener G."/>
            <person name="Boetius A."/>
            <person name="Orphan V.J."/>
        </authorList>
    </citation>
    <scope>NUCLEOTIDE SEQUENCE</scope>
    <source>
        <strain evidence="1">CONS3730D10UFb2</strain>
    </source>
</reference>